<evidence type="ECO:0000256" key="2">
    <source>
        <dbReference type="ARBA" id="ARBA00023180"/>
    </source>
</evidence>
<dbReference type="OrthoDB" id="10003276at2759"/>
<keyword evidence="1" id="KW-1015">Disulfide bond</keyword>
<accession>A0A814LVI0</accession>
<sequence length="363" mass="42476">MFALIRLYIIIFLFEYTLSEDILLPSFLTSNQSFSSSTTSLYLCHVHQLNNSKEFFLQGYNIVNGGNTSYVHHLLLYECSIKDKLIYSGLCGMYSVRLMPRSVYHNCQTRIIIAWAKGGQLKYDYPIDTGLQITSYTQLLLEVHFESMIPSNHSIGVHLRFYPKDIKPQYEIGVLTLGTLARSPLFLPPRLNQIRFPTYCVNDCLKYYLQNNHTMNIFSILVHAHKRATRIILKENNFNRLIDRNPFEFHRQEIVYYNKPYPQINSSSELSLICYYSTENDYSKGIYGGHDSDDEMCQAFLYYYPKIESFPLCLSIPVYKNKNILNNNQNWSLKRSLLINNQLELNFNHLKTLQYEVSREAAT</sequence>
<dbReference type="InterPro" id="IPR024548">
    <property type="entry name" value="Cu2_monoox_C"/>
</dbReference>
<dbReference type="InterPro" id="IPR036939">
    <property type="entry name" value="Cu2_ascorb_mOase_N_sf"/>
</dbReference>
<dbReference type="Pfam" id="PF03712">
    <property type="entry name" value="Cu2_monoox_C"/>
    <property type="match status" value="1"/>
</dbReference>
<evidence type="ECO:0000313" key="8">
    <source>
        <dbReference type="EMBL" id="CAF1437583.1"/>
    </source>
</evidence>
<keyword evidence="3" id="KW-0732">Signal</keyword>
<dbReference type="Proteomes" id="UP000663877">
    <property type="component" value="Unassembled WGS sequence"/>
</dbReference>
<dbReference type="PANTHER" id="PTHR10157:SF23">
    <property type="entry name" value="MOXD1 HOMOLOG 1"/>
    <property type="match status" value="1"/>
</dbReference>
<dbReference type="SUPFAM" id="SSF49742">
    <property type="entry name" value="PHM/PNGase F"/>
    <property type="match status" value="2"/>
</dbReference>
<dbReference type="EMBL" id="CAJNOI010000105">
    <property type="protein sequence ID" value="CAF1068307.1"/>
    <property type="molecule type" value="Genomic_DNA"/>
</dbReference>
<gene>
    <name evidence="6" type="ORF">BJG266_LOCUS19562</name>
    <name evidence="7" type="ORF">QVE165_LOCUS37889</name>
    <name evidence="8" type="ORF">QVE165_LOCUS39387</name>
</gene>
<organism evidence="6 10">
    <name type="scientific">Adineta steineri</name>
    <dbReference type="NCBI Taxonomy" id="433720"/>
    <lineage>
        <taxon>Eukaryota</taxon>
        <taxon>Metazoa</taxon>
        <taxon>Spiralia</taxon>
        <taxon>Gnathifera</taxon>
        <taxon>Rotifera</taxon>
        <taxon>Eurotatoria</taxon>
        <taxon>Bdelloidea</taxon>
        <taxon>Adinetida</taxon>
        <taxon>Adinetidae</taxon>
        <taxon>Adineta</taxon>
    </lineage>
</organism>
<keyword evidence="2" id="KW-0325">Glycoprotein</keyword>
<dbReference type="GO" id="GO:0004500">
    <property type="term" value="F:dopamine beta-monooxygenase activity"/>
    <property type="evidence" value="ECO:0007669"/>
    <property type="project" value="InterPro"/>
</dbReference>
<evidence type="ECO:0000256" key="3">
    <source>
        <dbReference type="SAM" id="SignalP"/>
    </source>
</evidence>
<dbReference type="GO" id="GO:0005507">
    <property type="term" value="F:copper ion binding"/>
    <property type="evidence" value="ECO:0007669"/>
    <property type="project" value="InterPro"/>
</dbReference>
<dbReference type="InterPro" id="IPR014784">
    <property type="entry name" value="Cu2_ascorb_mOase-like_C"/>
</dbReference>
<evidence type="ECO:0000259" key="5">
    <source>
        <dbReference type="Pfam" id="PF03712"/>
    </source>
</evidence>
<dbReference type="EMBL" id="CAJNOM010000399">
    <property type="protein sequence ID" value="CAF1416123.1"/>
    <property type="molecule type" value="Genomic_DNA"/>
</dbReference>
<dbReference type="Pfam" id="PF01082">
    <property type="entry name" value="Cu2_monooxygen"/>
    <property type="match status" value="1"/>
</dbReference>
<keyword evidence="9" id="KW-1185">Reference proteome</keyword>
<reference evidence="6" key="1">
    <citation type="submission" date="2021-02" db="EMBL/GenBank/DDBJ databases">
        <authorList>
            <person name="Nowell W R."/>
        </authorList>
    </citation>
    <scope>NUCLEOTIDE SEQUENCE</scope>
</reference>
<feature type="domain" description="Copper type II ascorbate-dependent monooxygenase C-terminal" evidence="5">
    <location>
        <begin position="171"/>
        <end position="315"/>
    </location>
</feature>
<evidence type="ECO:0000259" key="4">
    <source>
        <dbReference type="Pfam" id="PF01082"/>
    </source>
</evidence>
<name>A0A814LVI0_9BILA</name>
<evidence type="ECO:0000313" key="7">
    <source>
        <dbReference type="EMBL" id="CAF1416123.1"/>
    </source>
</evidence>
<dbReference type="InterPro" id="IPR000945">
    <property type="entry name" value="DBH-like"/>
</dbReference>
<dbReference type="Gene3D" id="2.60.120.230">
    <property type="match status" value="1"/>
</dbReference>
<evidence type="ECO:0000313" key="10">
    <source>
        <dbReference type="Proteomes" id="UP000663877"/>
    </source>
</evidence>
<feature type="domain" description="Copper type II ascorbate-dependent monooxygenase N-terminal" evidence="4">
    <location>
        <begin position="35"/>
        <end position="146"/>
    </location>
</feature>
<evidence type="ECO:0000256" key="1">
    <source>
        <dbReference type="ARBA" id="ARBA00023157"/>
    </source>
</evidence>
<proteinExistence type="predicted"/>
<comment type="caution">
    <text evidence="6">The sequence shown here is derived from an EMBL/GenBank/DDBJ whole genome shotgun (WGS) entry which is preliminary data.</text>
</comment>
<evidence type="ECO:0000313" key="9">
    <source>
        <dbReference type="Proteomes" id="UP000663832"/>
    </source>
</evidence>
<dbReference type="PANTHER" id="PTHR10157">
    <property type="entry name" value="DOPAMINE BETA HYDROXYLASE RELATED"/>
    <property type="match status" value="1"/>
</dbReference>
<dbReference type="InterPro" id="IPR000323">
    <property type="entry name" value="Cu2_ascorb_mOase_N"/>
</dbReference>
<feature type="chain" id="PRO_5036225185" evidence="3">
    <location>
        <begin position="20"/>
        <end position="363"/>
    </location>
</feature>
<feature type="signal peptide" evidence="3">
    <location>
        <begin position="1"/>
        <end position="19"/>
    </location>
</feature>
<dbReference type="InterPro" id="IPR008977">
    <property type="entry name" value="PHM/PNGase_F_dom_sf"/>
</dbReference>
<dbReference type="Proteomes" id="UP000663832">
    <property type="component" value="Unassembled WGS sequence"/>
</dbReference>
<protein>
    <submittedName>
        <fullName evidence="6">Uncharacterized protein</fullName>
    </submittedName>
</protein>
<dbReference type="EMBL" id="CAJNOM010000436">
    <property type="protein sequence ID" value="CAF1437583.1"/>
    <property type="molecule type" value="Genomic_DNA"/>
</dbReference>
<evidence type="ECO:0000313" key="6">
    <source>
        <dbReference type="EMBL" id="CAF1068307.1"/>
    </source>
</evidence>
<dbReference type="AlphaFoldDB" id="A0A814LVI0"/>
<dbReference type="Gene3D" id="2.60.120.310">
    <property type="entry name" value="Copper type II, ascorbate-dependent monooxygenase, N-terminal domain"/>
    <property type="match status" value="1"/>
</dbReference>